<feature type="non-terminal residue" evidence="1">
    <location>
        <position position="55"/>
    </location>
</feature>
<proteinExistence type="predicted"/>
<protein>
    <submittedName>
        <fullName evidence="1">Uncharacterized protein</fullName>
    </submittedName>
</protein>
<organism evidence="1 2">
    <name type="scientific">Gonapodya prolifera (strain JEL478)</name>
    <name type="common">Monoblepharis prolifera</name>
    <dbReference type="NCBI Taxonomy" id="1344416"/>
    <lineage>
        <taxon>Eukaryota</taxon>
        <taxon>Fungi</taxon>
        <taxon>Fungi incertae sedis</taxon>
        <taxon>Chytridiomycota</taxon>
        <taxon>Chytridiomycota incertae sedis</taxon>
        <taxon>Monoblepharidomycetes</taxon>
        <taxon>Monoblepharidales</taxon>
        <taxon>Gonapodyaceae</taxon>
        <taxon>Gonapodya</taxon>
    </lineage>
</organism>
<keyword evidence="2" id="KW-1185">Reference proteome</keyword>
<gene>
    <name evidence="1" type="ORF">M427DRAFT_57494</name>
</gene>
<evidence type="ECO:0000313" key="2">
    <source>
        <dbReference type="Proteomes" id="UP000070544"/>
    </source>
</evidence>
<dbReference type="EMBL" id="KQ965768">
    <property type="protein sequence ID" value="KXS14594.1"/>
    <property type="molecule type" value="Genomic_DNA"/>
</dbReference>
<reference evidence="1 2" key="1">
    <citation type="journal article" date="2015" name="Genome Biol. Evol.">
        <title>Phylogenomic analyses indicate that early fungi evolved digesting cell walls of algal ancestors of land plants.</title>
        <authorList>
            <person name="Chang Y."/>
            <person name="Wang S."/>
            <person name="Sekimoto S."/>
            <person name="Aerts A.L."/>
            <person name="Choi C."/>
            <person name="Clum A."/>
            <person name="LaButti K.M."/>
            <person name="Lindquist E.A."/>
            <person name="Yee Ngan C."/>
            <person name="Ohm R.A."/>
            <person name="Salamov A.A."/>
            <person name="Grigoriev I.V."/>
            <person name="Spatafora J.W."/>
            <person name="Berbee M.L."/>
        </authorList>
    </citation>
    <scope>NUCLEOTIDE SEQUENCE [LARGE SCALE GENOMIC DNA]</scope>
    <source>
        <strain evidence="1 2">JEL478</strain>
    </source>
</reference>
<dbReference type="AlphaFoldDB" id="A0A139ADC9"/>
<evidence type="ECO:0000313" key="1">
    <source>
        <dbReference type="EMBL" id="KXS14594.1"/>
    </source>
</evidence>
<accession>A0A139ADC9</accession>
<name>A0A139ADC9_GONPJ</name>
<sequence>MLQPDVLPKPSSLYRTSAIADFILPSHPHVRLPHHVRRQCKVRGRQTKPGVNTCM</sequence>
<dbReference type="Proteomes" id="UP000070544">
    <property type="component" value="Unassembled WGS sequence"/>
</dbReference>